<evidence type="ECO:0000259" key="1">
    <source>
        <dbReference type="PROSITE" id="PS51071"/>
    </source>
</evidence>
<name>A0ABU2CBY1_9BURK</name>
<gene>
    <name evidence="2" type="ORF">J2X19_003527</name>
</gene>
<dbReference type="PANTHER" id="PTHR30514">
    <property type="entry name" value="GLUCOKINASE"/>
    <property type="match status" value="1"/>
</dbReference>
<keyword evidence="2" id="KW-0238">DNA-binding</keyword>
<dbReference type="PROSITE" id="PS51071">
    <property type="entry name" value="HTH_RPIR"/>
    <property type="match status" value="1"/>
</dbReference>
<dbReference type="SUPFAM" id="SSF46689">
    <property type="entry name" value="Homeodomain-like"/>
    <property type="match status" value="1"/>
</dbReference>
<accession>A0ABU2CBY1</accession>
<dbReference type="Pfam" id="PF01418">
    <property type="entry name" value="HTH_6"/>
    <property type="match status" value="1"/>
</dbReference>
<feature type="domain" description="HTH rpiR-type" evidence="1">
    <location>
        <begin position="11"/>
        <end position="87"/>
    </location>
</feature>
<evidence type="ECO:0000313" key="3">
    <source>
        <dbReference type="Proteomes" id="UP001180487"/>
    </source>
</evidence>
<dbReference type="InterPro" id="IPR047640">
    <property type="entry name" value="RpiR-like"/>
</dbReference>
<dbReference type="PANTHER" id="PTHR30514:SF18">
    <property type="entry name" value="RPIR-FAMILY TRANSCRIPTIONAL REGULATOR"/>
    <property type="match status" value="1"/>
</dbReference>
<dbReference type="InterPro" id="IPR009057">
    <property type="entry name" value="Homeodomain-like_sf"/>
</dbReference>
<sequence length="87" mass="9732">MPTTPPPTHVEPLLACIDSECGRLSKQLRTIARYVQQHHAAIGREKIENLARCCNVQPSAVVRFAKHFGFHGYRDFKAVFRGDGTAL</sequence>
<proteinExistence type="predicted"/>
<dbReference type="Proteomes" id="UP001180487">
    <property type="component" value="Unassembled WGS sequence"/>
</dbReference>
<organism evidence="2 3">
    <name type="scientific">Rhodoferax ferrireducens</name>
    <dbReference type="NCBI Taxonomy" id="192843"/>
    <lineage>
        <taxon>Bacteria</taxon>
        <taxon>Pseudomonadati</taxon>
        <taxon>Pseudomonadota</taxon>
        <taxon>Betaproteobacteria</taxon>
        <taxon>Burkholderiales</taxon>
        <taxon>Comamonadaceae</taxon>
        <taxon>Rhodoferax</taxon>
    </lineage>
</organism>
<protein>
    <submittedName>
        <fullName evidence="2">DNA-binding MurR/RpiR family transcriptional regulator</fullName>
    </submittedName>
</protein>
<dbReference type="EMBL" id="JAVDXT010000003">
    <property type="protein sequence ID" value="MDR7378833.1"/>
    <property type="molecule type" value="Genomic_DNA"/>
</dbReference>
<comment type="caution">
    <text evidence="2">The sequence shown here is derived from an EMBL/GenBank/DDBJ whole genome shotgun (WGS) entry which is preliminary data.</text>
</comment>
<reference evidence="2 3" key="1">
    <citation type="submission" date="2023-07" db="EMBL/GenBank/DDBJ databases">
        <title>Sorghum-associated microbial communities from plants grown in Nebraska, USA.</title>
        <authorList>
            <person name="Schachtman D."/>
        </authorList>
    </citation>
    <scope>NUCLEOTIDE SEQUENCE [LARGE SCALE GENOMIC DNA]</scope>
    <source>
        <strain evidence="2 3">BE313</strain>
    </source>
</reference>
<dbReference type="InterPro" id="IPR036388">
    <property type="entry name" value="WH-like_DNA-bd_sf"/>
</dbReference>
<evidence type="ECO:0000313" key="2">
    <source>
        <dbReference type="EMBL" id="MDR7378833.1"/>
    </source>
</evidence>
<dbReference type="InterPro" id="IPR000281">
    <property type="entry name" value="HTH_RpiR"/>
</dbReference>
<keyword evidence="3" id="KW-1185">Reference proteome</keyword>
<dbReference type="Gene3D" id="1.10.10.10">
    <property type="entry name" value="Winged helix-like DNA-binding domain superfamily/Winged helix DNA-binding domain"/>
    <property type="match status" value="1"/>
</dbReference>
<dbReference type="GO" id="GO:0003677">
    <property type="term" value="F:DNA binding"/>
    <property type="evidence" value="ECO:0007669"/>
    <property type="project" value="UniProtKB-KW"/>
</dbReference>
<dbReference type="RefSeq" id="WP_310375130.1">
    <property type="nucleotide sequence ID" value="NZ_JAVDXT010000003.1"/>
</dbReference>